<organism evidence="4 5">
    <name type="scientific">Lottia gigantea</name>
    <name type="common">Giant owl limpet</name>
    <dbReference type="NCBI Taxonomy" id="225164"/>
    <lineage>
        <taxon>Eukaryota</taxon>
        <taxon>Metazoa</taxon>
        <taxon>Spiralia</taxon>
        <taxon>Lophotrochozoa</taxon>
        <taxon>Mollusca</taxon>
        <taxon>Gastropoda</taxon>
        <taxon>Patellogastropoda</taxon>
        <taxon>Lottioidea</taxon>
        <taxon>Lottiidae</taxon>
        <taxon>Lottia</taxon>
    </lineage>
</organism>
<feature type="compositionally biased region" description="Polar residues" evidence="1">
    <location>
        <begin position="315"/>
        <end position="333"/>
    </location>
</feature>
<feature type="chain" id="PRO_5004717367" description="Vesicular, overexpressed in cancer, prosurvival protein 1" evidence="3">
    <location>
        <begin position="20"/>
        <end position="333"/>
    </location>
</feature>
<dbReference type="HOGENOM" id="CLU_834932_0_0_1"/>
<sequence>MEFRLFVIVVLSFISGSNCEYCSVSVPGHHNSYQIRCSSSCCGSGYDTRCCVSGDMIVGIFFACVACVTILVTLLYCCIKHKTNRDMRQNSRNPELSFLGSNDRFYQPFPAQPVKPPPYKKYDPPPSYTERPGTTATIQPTQATTSIFWTRRPPPNVNTVPRQILVSSPPPPYDSRASTPVVQQIPDDSPTELPPSQIQLSTSNLGDHYQVTEIPNQHRSVVHTTSDNNNNPGINPDIVREVSLGPSTSQTSNVNQPSEHERVVEMFRATPSSSINSYSAYKQQRRDSKLRTQAEKVQKQLGRTHPKPTSKTVRRQSPTQTPTKRTLSKINSV</sequence>
<dbReference type="EMBL" id="KB201037">
    <property type="protein sequence ID" value="ESO99479.1"/>
    <property type="molecule type" value="Genomic_DNA"/>
</dbReference>
<feature type="region of interest" description="Disordered" evidence="1">
    <location>
        <begin position="116"/>
        <end position="195"/>
    </location>
</feature>
<keyword evidence="2" id="KW-1133">Transmembrane helix</keyword>
<feature type="compositionally biased region" description="Basic and acidic residues" evidence="1">
    <location>
        <begin position="284"/>
        <end position="298"/>
    </location>
</feature>
<evidence type="ECO:0000313" key="5">
    <source>
        <dbReference type="Proteomes" id="UP000030746"/>
    </source>
</evidence>
<evidence type="ECO:0000256" key="2">
    <source>
        <dbReference type="SAM" id="Phobius"/>
    </source>
</evidence>
<evidence type="ECO:0000313" key="4">
    <source>
        <dbReference type="EMBL" id="ESO99479.1"/>
    </source>
</evidence>
<keyword evidence="2" id="KW-0812">Transmembrane</keyword>
<evidence type="ECO:0000256" key="1">
    <source>
        <dbReference type="SAM" id="MobiDB-lite"/>
    </source>
</evidence>
<feature type="transmembrane region" description="Helical" evidence="2">
    <location>
        <begin position="56"/>
        <end position="79"/>
    </location>
</feature>
<feature type="compositionally biased region" description="Basic residues" evidence="1">
    <location>
        <begin position="302"/>
        <end position="314"/>
    </location>
</feature>
<dbReference type="AlphaFoldDB" id="V4CC71"/>
<name>V4CC71_LOTGI</name>
<dbReference type="GeneID" id="20248469"/>
<feature type="region of interest" description="Disordered" evidence="1">
    <location>
        <begin position="279"/>
        <end position="333"/>
    </location>
</feature>
<keyword evidence="5" id="KW-1185">Reference proteome</keyword>
<protein>
    <recommendedName>
        <fullName evidence="6">Vesicular, overexpressed in cancer, prosurvival protein 1</fullName>
    </recommendedName>
</protein>
<dbReference type="RefSeq" id="XP_009049966.1">
    <property type="nucleotide sequence ID" value="XM_009051718.1"/>
</dbReference>
<dbReference type="OrthoDB" id="6107219at2759"/>
<dbReference type="KEGG" id="lgi:LOTGIDRAFT_231094"/>
<dbReference type="CTD" id="20248469"/>
<feature type="compositionally biased region" description="Low complexity" evidence="1">
    <location>
        <begin position="134"/>
        <end position="145"/>
    </location>
</feature>
<dbReference type="Proteomes" id="UP000030746">
    <property type="component" value="Unassembled WGS sequence"/>
</dbReference>
<keyword evidence="2" id="KW-0472">Membrane</keyword>
<reference evidence="4 5" key="1">
    <citation type="journal article" date="2013" name="Nature">
        <title>Insights into bilaterian evolution from three spiralian genomes.</title>
        <authorList>
            <person name="Simakov O."/>
            <person name="Marletaz F."/>
            <person name="Cho S.J."/>
            <person name="Edsinger-Gonzales E."/>
            <person name="Havlak P."/>
            <person name="Hellsten U."/>
            <person name="Kuo D.H."/>
            <person name="Larsson T."/>
            <person name="Lv J."/>
            <person name="Arendt D."/>
            <person name="Savage R."/>
            <person name="Osoegawa K."/>
            <person name="de Jong P."/>
            <person name="Grimwood J."/>
            <person name="Chapman J.A."/>
            <person name="Shapiro H."/>
            <person name="Aerts A."/>
            <person name="Otillar R.P."/>
            <person name="Terry A.Y."/>
            <person name="Boore J.L."/>
            <person name="Grigoriev I.V."/>
            <person name="Lindberg D.R."/>
            <person name="Seaver E.C."/>
            <person name="Weisblat D.A."/>
            <person name="Putnam N.H."/>
            <person name="Rokhsar D.S."/>
        </authorList>
    </citation>
    <scope>NUCLEOTIDE SEQUENCE [LARGE SCALE GENOMIC DNA]</scope>
</reference>
<proteinExistence type="predicted"/>
<accession>V4CC71</accession>
<feature type="compositionally biased region" description="Pro residues" evidence="1">
    <location>
        <begin position="116"/>
        <end position="127"/>
    </location>
</feature>
<evidence type="ECO:0000256" key="3">
    <source>
        <dbReference type="SAM" id="SignalP"/>
    </source>
</evidence>
<keyword evidence="3" id="KW-0732">Signal</keyword>
<gene>
    <name evidence="4" type="ORF">LOTGIDRAFT_231094</name>
</gene>
<feature type="signal peptide" evidence="3">
    <location>
        <begin position="1"/>
        <end position="19"/>
    </location>
</feature>
<evidence type="ECO:0008006" key="6">
    <source>
        <dbReference type="Google" id="ProtNLM"/>
    </source>
</evidence>